<keyword evidence="3" id="KW-0449">Lipoprotein</keyword>
<accession>A0ABD0LD20</accession>
<dbReference type="EMBL" id="JACVVK020000060">
    <property type="protein sequence ID" value="KAK7497197.1"/>
    <property type="molecule type" value="Genomic_DNA"/>
</dbReference>
<evidence type="ECO:0000313" key="5">
    <source>
        <dbReference type="EMBL" id="KAK7497197.1"/>
    </source>
</evidence>
<feature type="compositionally biased region" description="Polar residues" evidence="4">
    <location>
        <begin position="8"/>
        <end position="19"/>
    </location>
</feature>
<organism evidence="5 6">
    <name type="scientific">Batillaria attramentaria</name>
    <dbReference type="NCBI Taxonomy" id="370345"/>
    <lineage>
        <taxon>Eukaryota</taxon>
        <taxon>Metazoa</taxon>
        <taxon>Spiralia</taxon>
        <taxon>Lophotrochozoa</taxon>
        <taxon>Mollusca</taxon>
        <taxon>Gastropoda</taxon>
        <taxon>Caenogastropoda</taxon>
        <taxon>Sorbeoconcha</taxon>
        <taxon>Cerithioidea</taxon>
        <taxon>Batillariidae</taxon>
        <taxon>Batillaria</taxon>
    </lineage>
</organism>
<sequence>MGMCLPCLNSTADDYNQPSPEERRRQQAEAAERRRQEQEGRGVKDAEALRRKQQKRDEMERRAASQGDQSGPLRVNLHA</sequence>
<dbReference type="PANTHER" id="PTHR35269:SF1">
    <property type="entry name" value="SMALL VCP_P97-INTERACTING PROTEIN"/>
    <property type="match status" value="1"/>
</dbReference>
<dbReference type="AlphaFoldDB" id="A0ABD0LD20"/>
<dbReference type="InterPro" id="IPR031632">
    <property type="entry name" value="SVIP"/>
</dbReference>
<dbReference type="Proteomes" id="UP001519460">
    <property type="component" value="Unassembled WGS sequence"/>
</dbReference>
<gene>
    <name evidence="5" type="ORF">BaRGS_00011491</name>
</gene>
<evidence type="ECO:0000313" key="6">
    <source>
        <dbReference type="Proteomes" id="UP001519460"/>
    </source>
</evidence>
<name>A0ABD0LD20_9CAEN</name>
<evidence type="ECO:0000256" key="1">
    <source>
        <dbReference type="ARBA" id="ARBA00022707"/>
    </source>
</evidence>
<evidence type="ECO:0000256" key="2">
    <source>
        <dbReference type="ARBA" id="ARBA00023139"/>
    </source>
</evidence>
<keyword evidence="2" id="KW-0564">Palmitate</keyword>
<comment type="caution">
    <text evidence="5">The sequence shown here is derived from an EMBL/GenBank/DDBJ whole genome shotgun (WGS) entry which is preliminary data.</text>
</comment>
<keyword evidence="1" id="KW-0519">Myristate</keyword>
<proteinExistence type="predicted"/>
<dbReference type="InterPro" id="IPR055366">
    <property type="entry name" value="SVIP_metazoa"/>
</dbReference>
<dbReference type="Pfam" id="PF15811">
    <property type="entry name" value="SVIP"/>
    <property type="match status" value="1"/>
</dbReference>
<evidence type="ECO:0000256" key="3">
    <source>
        <dbReference type="ARBA" id="ARBA00023288"/>
    </source>
</evidence>
<reference evidence="5 6" key="1">
    <citation type="journal article" date="2023" name="Sci. Data">
        <title>Genome assembly of the Korean intertidal mud-creeper Batillaria attramentaria.</title>
        <authorList>
            <person name="Patra A.K."/>
            <person name="Ho P.T."/>
            <person name="Jun S."/>
            <person name="Lee S.J."/>
            <person name="Kim Y."/>
            <person name="Won Y.J."/>
        </authorList>
    </citation>
    <scope>NUCLEOTIDE SEQUENCE [LARGE SCALE GENOMIC DNA]</scope>
    <source>
        <strain evidence="5">Wonlab-2016</strain>
    </source>
</reference>
<feature type="region of interest" description="Disordered" evidence="4">
    <location>
        <begin position="1"/>
        <end position="79"/>
    </location>
</feature>
<feature type="compositionally biased region" description="Basic and acidic residues" evidence="4">
    <location>
        <begin position="20"/>
        <end position="63"/>
    </location>
</feature>
<dbReference type="PANTHER" id="PTHR35269">
    <property type="entry name" value="SMALL VCP/P97-INTERACTING PROTEIN"/>
    <property type="match status" value="1"/>
</dbReference>
<evidence type="ECO:0000256" key="4">
    <source>
        <dbReference type="SAM" id="MobiDB-lite"/>
    </source>
</evidence>
<keyword evidence="6" id="KW-1185">Reference proteome</keyword>
<protein>
    <recommendedName>
        <fullName evidence="7">Small VCP/p97-interacting protein</fullName>
    </recommendedName>
</protein>
<evidence type="ECO:0008006" key="7">
    <source>
        <dbReference type="Google" id="ProtNLM"/>
    </source>
</evidence>